<dbReference type="RefSeq" id="WP_110171584.1">
    <property type="nucleotide sequence ID" value="NZ_CP015136.1"/>
</dbReference>
<accession>A0A143PPY2</accession>
<name>A0A143PPY2_LUTPR</name>
<evidence type="ECO:0008006" key="5">
    <source>
        <dbReference type="Google" id="ProtNLM"/>
    </source>
</evidence>
<dbReference type="KEGG" id="abac:LuPra_03106"/>
<feature type="signal peptide" evidence="2">
    <location>
        <begin position="1"/>
        <end position="21"/>
    </location>
</feature>
<evidence type="ECO:0000313" key="4">
    <source>
        <dbReference type="Proteomes" id="UP000076079"/>
    </source>
</evidence>
<keyword evidence="2" id="KW-0732">Signal</keyword>
<organism evidence="3 4">
    <name type="scientific">Luteitalea pratensis</name>
    <dbReference type="NCBI Taxonomy" id="1855912"/>
    <lineage>
        <taxon>Bacteria</taxon>
        <taxon>Pseudomonadati</taxon>
        <taxon>Acidobacteriota</taxon>
        <taxon>Vicinamibacteria</taxon>
        <taxon>Vicinamibacterales</taxon>
        <taxon>Vicinamibacteraceae</taxon>
        <taxon>Luteitalea</taxon>
    </lineage>
</organism>
<dbReference type="AlphaFoldDB" id="A0A143PPY2"/>
<evidence type="ECO:0000313" key="3">
    <source>
        <dbReference type="EMBL" id="AMY09879.1"/>
    </source>
</evidence>
<reference evidence="4" key="2">
    <citation type="submission" date="2016-04" db="EMBL/GenBank/DDBJ databases">
        <title>First Complete Genome Sequence of a Subdivision 6 Acidobacterium.</title>
        <authorList>
            <person name="Huang S."/>
            <person name="Vieira S."/>
            <person name="Bunk B."/>
            <person name="Riedel T."/>
            <person name="Sproeer C."/>
            <person name="Overmann J."/>
        </authorList>
    </citation>
    <scope>NUCLEOTIDE SEQUENCE [LARGE SCALE GENOMIC DNA]</scope>
    <source>
        <strain evidence="4">DSM 100886 HEG_-6_39</strain>
    </source>
</reference>
<feature type="compositionally biased region" description="Gly residues" evidence="1">
    <location>
        <begin position="60"/>
        <end position="76"/>
    </location>
</feature>
<evidence type="ECO:0000256" key="1">
    <source>
        <dbReference type="SAM" id="MobiDB-lite"/>
    </source>
</evidence>
<evidence type="ECO:0000256" key="2">
    <source>
        <dbReference type="SAM" id="SignalP"/>
    </source>
</evidence>
<sequence precursor="true">MRHRFLLVPFLVVVAVASARAQAPADLSGTWRLNAEASDVGGTGGDENEMPTAGRVPVGGLGMPGRQPLGGYGSPGGPASPEAAVDPQTRKQRMELLRELLEPVRKLSIAQDSSVVSFTYDDGRTVRYRTNGKAERHQSVNGVVETETRWKKGRLVRETSLDDGVTIEETFTLTSPRGLSLEIEIGGGVGRRKPIKRIYDPVQ</sequence>
<protein>
    <recommendedName>
        <fullName evidence="5">Lipocalin-like domain-containing protein</fullName>
    </recommendedName>
</protein>
<proteinExistence type="predicted"/>
<dbReference type="STRING" id="1855912.LuPra_03106"/>
<dbReference type="EMBL" id="CP015136">
    <property type="protein sequence ID" value="AMY09879.1"/>
    <property type="molecule type" value="Genomic_DNA"/>
</dbReference>
<gene>
    <name evidence="3" type="ORF">LuPra_03106</name>
</gene>
<feature type="region of interest" description="Disordered" evidence="1">
    <location>
        <begin position="60"/>
        <end position="89"/>
    </location>
</feature>
<feature type="chain" id="PRO_5007511842" description="Lipocalin-like domain-containing protein" evidence="2">
    <location>
        <begin position="22"/>
        <end position="203"/>
    </location>
</feature>
<keyword evidence="4" id="KW-1185">Reference proteome</keyword>
<reference evidence="3 4" key="1">
    <citation type="journal article" date="2016" name="Genome Announc.">
        <title>First Complete Genome Sequence of a Subdivision 6 Acidobacterium Strain.</title>
        <authorList>
            <person name="Huang S."/>
            <person name="Vieira S."/>
            <person name="Bunk B."/>
            <person name="Riedel T."/>
            <person name="Sproer C."/>
            <person name="Overmann J."/>
        </authorList>
    </citation>
    <scope>NUCLEOTIDE SEQUENCE [LARGE SCALE GENOMIC DNA]</scope>
    <source>
        <strain evidence="4">DSM 100886 HEG_-6_39</strain>
    </source>
</reference>
<dbReference type="Proteomes" id="UP000076079">
    <property type="component" value="Chromosome"/>
</dbReference>